<dbReference type="RefSeq" id="WP_045991028.1">
    <property type="nucleotide sequence ID" value="NZ_CP098827.1"/>
</dbReference>
<gene>
    <name evidence="2" type="ORF">NFG58_04240</name>
</gene>
<keyword evidence="1" id="KW-0732">Signal</keyword>
<organism evidence="2">
    <name type="scientific">Halomonas sp. RT37</name>
    <dbReference type="NCBI Taxonomy" id="2950872"/>
    <lineage>
        <taxon>Bacteria</taxon>
        <taxon>Pseudomonadati</taxon>
        <taxon>Pseudomonadota</taxon>
        <taxon>Gammaproteobacteria</taxon>
        <taxon>Oceanospirillales</taxon>
        <taxon>Halomonadaceae</taxon>
        <taxon>Halomonas</taxon>
    </lineage>
</organism>
<proteinExistence type="predicted"/>
<evidence type="ECO:0008006" key="3">
    <source>
        <dbReference type="Google" id="ProtNLM"/>
    </source>
</evidence>
<evidence type="ECO:0000256" key="1">
    <source>
        <dbReference type="SAM" id="SignalP"/>
    </source>
</evidence>
<feature type="chain" id="PRO_5043750427" description="Adhesin" evidence="1">
    <location>
        <begin position="22"/>
        <end position="213"/>
    </location>
</feature>
<sequence>MRIFKPSFVPVRLTRSLVLTAAFGLVMVSPDPAQGQDLSGLRSSSVISGQALSGVSGVAAANQAAGNQNLQSNSGALAIGDGATINNRLVQQVRIDERLAGMEVGTAIREGAFSGASGWMSVNQAAGIGNLQSNSFGMALGSTVSGLSDDSLQQVLAPRQGLNGSSSNGSDSAIRNLEIDESTFGGARGVIQVNQSAGTGNATRNSFSYRFNQ</sequence>
<reference evidence="2" key="1">
    <citation type="submission" date="2022-06" db="EMBL/GenBank/DDBJ databases">
        <title>A novel DMS-producing enzyme.</title>
        <authorList>
            <person name="Zhang Y."/>
        </authorList>
    </citation>
    <scope>NUCLEOTIDE SEQUENCE</scope>
    <source>
        <strain evidence="2">RT37</strain>
    </source>
</reference>
<evidence type="ECO:0000313" key="2">
    <source>
        <dbReference type="EMBL" id="XBO71927.1"/>
    </source>
</evidence>
<protein>
    <recommendedName>
        <fullName evidence="3">Adhesin</fullName>
    </recommendedName>
</protein>
<dbReference type="AlphaFoldDB" id="A0AAU7KJS9"/>
<name>A0AAU7KJS9_9GAMM</name>
<dbReference type="EMBL" id="CP098827">
    <property type="protein sequence ID" value="XBO71927.1"/>
    <property type="molecule type" value="Genomic_DNA"/>
</dbReference>
<accession>A0AAU7KJS9</accession>
<feature type="signal peptide" evidence="1">
    <location>
        <begin position="1"/>
        <end position="21"/>
    </location>
</feature>